<dbReference type="EMBL" id="SGIS01000044">
    <property type="protein sequence ID" value="RZF60917.1"/>
    <property type="molecule type" value="Genomic_DNA"/>
</dbReference>
<organism evidence="4 5">
    <name type="scientific">Sphingomonas populi</name>
    <dbReference type="NCBI Taxonomy" id="2484750"/>
    <lineage>
        <taxon>Bacteria</taxon>
        <taxon>Pseudomonadati</taxon>
        <taxon>Pseudomonadota</taxon>
        <taxon>Alphaproteobacteria</taxon>
        <taxon>Sphingomonadales</taxon>
        <taxon>Sphingomonadaceae</taxon>
        <taxon>Sphingomonas</taxon>
    </lineage>
</organism>
<dbReference type="RefSeq" id="WP_130159941.1">
    <property type="nucleotide sequence ID" value="NZ_SGIS01000044.1"/>
</dbReference>
<name>A0A4Q6XW16_9SPHN</name>
<dbReference type="Gene3D" id="3.40.50.1000">
    <property type="entry name" value="HAD superfamily/HAD-like"/>
    <property type="match status" value="1"/>
</dbReference>
<dbReference type="AlphaFoldDB" id="A0A4Q6XW16"/>
<protein>
    <recommendedName>
        <fullName evidence="6">Acid phosphatase</fullName>
    </recommendedName>
</protein>
<comment type="caution">
    <text evidence="4">The sequence shown here is derived from an EMBL/GenBank/DDBJ whole genome shotgun (WGS) entry which is preliminary data.</text>
</comment>
<keyword evidence="1 3" id="KW-0732">Signal</keyword>
<evidence type="ECO:0000256" key="3">
    <source>
        <dbReference type="SAM" id="SignalP"/>
    </source>
</evidence>
<evidence type="ECO:0008006" key="6">
    <source>
        <dbReference type="Google" id="ProtNLM"/>
    </source>
</evidence>
<dbReference type="InterPro" id="IPR005519">
    <property type="entry name" value="Acid_phosphat_B-like"/>
</dbReference>
<evidence type="ECO:0000256" key="1">
    <source>
        <dbReference type="ARBA" id="ARBA00022729"/>
    </source>
</evidence>
<dbReference type="InterPro" id="IPR023214">
    <property type="entry name" value="HAD_sf"/>
</dbReference>
<keyword evidence="5" id="KW-1185">Reference proteome</keyword>
<dbReference type="OrthoDB" id="193314at2"/>
<feature type="region of interest" description="Disordered" evidence="2">
    <location>
        <begin position="93"/>
        <end position="132"/>
    </location>
</feature>
<dbReference type="Proteomes" id="UP000292085">
    <property type="component" value="Unassembled WGS sequence"/>
</dbReference>
<gene>
    <name evidence="4" type="ORF">EWE75_20415</name>
</gene>
<evidence type="ECO:0000313" key="4">
    <source>
        <dbReference type="EMBL" id="RZF60917.1"/>
    </source>
</evidence>
<dbReference type="PROSITE" id="PS51257">
    <property type="entry name" value="PROKAR_LIPOPROTEIN"/>
    <property type="match status" value="1"/>
</dbReference>
<dbReference type="InterPro" id="IPR036412">
    <property type="entry name" value="HAD-like_sf"/>
</dbReference>
<sequence length="402" mass="42264">MRRPLAFSGALAAVTLLQGCAAAIPMAADMMGRRHYDARLNGRIETDTDLAAYATAAAGAPPVIPAAFAGPETAPAPIHAAMLQPGGGSDIALQQASAQEDETPSASRTYVAPRKRKRGAPPPPAPRTTTSVPAGIQYLYGSGEASAQYLQTYIGLENYLLGVTSDRAIGHIVRSVVLAPGASLQNPSFLPCDQKPMAVVFDIDETVVFNLGFEQASLAAGGGYNAARWDAWERSGSKAVSLAPGVAEAIKVAHDSHVEVIFNSNRSGANAEKTAAMLNGLGVGPVAYGTNLWLKGDSGSSGNGKDARRQDISVHYCVIAMVGDQLGDFSDLFNAGDITLSERRQLTANREIYLLWGHGWFMLPNPAYGTAVNGTQAEIFPADKRWTPGEAPPPDPAPTEKH</sequence>
<reference evidence="4 5" key="1">
    <citation type="submission" date="2019-02" db="EMBL/GenBank/DDBJ databases">
        <authorList>
            <person name="Li Y."/>
        </authorList>
    </citation>
    <scope>NUCLEOTIDE SEQUENCE [LARGE SCALE GENOMIC DNA]</scope>
    <source>
        <strain evidence="4 5">3-7</strain>
    </source>
</reference>
<accession>A0A4Q6XW16</accession>
<dbReference type="Pfam" id="PF03767">
    <property type="entry name" value="Acid_phosphat_B"/>
    <property type="match status" value="1"/>
</dbReference>
<feature type="compositionally biased region" description="Polar residues" evidence="2">
    <location>
        <begin position="93"/>
        <end position="108"/>
    </location>
</feature>
<dbReference type="SUPFAM" id="SSF56784">
    <property type="entry name" value="HAD-like"/>
    <property type="match status" value="1"/>
</dbReference>
<feature type="signal peptide" evidence="3">
    <location>
        <begin position="1"/>
        <end position="27"/>
    </location>
</feature>
<evidence type="ECO:0000313" key="5">
    <source>
        <dbReference type="Proteomes" id="UP000292085"/>
    </source>
</evidence>
<feature type="region of interest" description="Disordered" evidence="2">
    <location>
        <begin position="383"/>
        <end position="402"/>
    </location>
</feature>
<feature type="compositionally biased region" description="Pro residues" evidence="2">
    <location>
        <begin position="390"/>
        <end position="402"/>
    </location>
</feature>
<evidence type="ECO:0000256" key="2">
    <source>
        <dbReference type="SAM" id="MobiDB-lite"/>
    </source>
</evidence>
<feature type="chain" id="PRO_5020408674" description="Acid phosphatase" evidence="3">
    <location>
        <begin position="28"/>
        <end position="402"/>
    </location>
</feature>
<proteinExistence type="predicted"/>